<dbReference type="EC" id="3.1.-.-" evidence="1"/>
<dbReference type="GO" id="GO:0008297">
    <property type="term" value="F:single-stranded DNA exodeoxyribonuclease activity"/>
    <property type="evidence" value="ECO:0007669"/>
    <property type="project" value="UniProtKB-UniRule"/>
</dbReference>
<dbReference type="InParanoid" id="A0A7R8YWK4"/>
<keyword evidence="5" id="KW-1185">Reference proteome</keyword>
<keyword evidence="1" id="KW-0269">Exonuclease</keyword>
<dbReference type="InterPro" id="IPR011604">
    <property type="entry name" value="PDDEXK-like_dom_sf"/>
</dbReference>
<comment type="similarity">
    <text evidence="1">Belongs to the MGME1 family.</text>
</comment>
<keyword evidence="1" id="KW-0540">Nuclease</keyword>
<organism evidence="4 5">
    <name type="scientific">Hermetia illucens</name>
    <name type="common">Black soldier fly</name>
    <dbReference type="NCBI Taxonomy" id="343691"/>
    <lineage>
        <taxon>Eukaryota</taxon>
        <taxon>Metazoa</taxon>
        <taxon>Ecdysozoa</taxon>
        <taxon>Arthropoda</taxon>
        <taxon>Hexapoda</taxon>
        <taxon>Insecta</taxon>
        <taxon>Pterygota</taxon>
        <taxon>Neoptera</taxon>
        <taxon>Endopterygota</taxon>
        <taxon>Diptera</taxon>
        <taxon>Brachycera</taxon>
        <taxon>Stratiomyomorpha</taxon>
        <taxon>Stratiomyidae</taxon>
        <taxon>Hermetiinae</taxon>
        <taxon>Hermetia</taxon>
    </lineage>
</organism>
<dbReference type="PANTHER" id="PTHR31340:SF5">
    <property type="entry name" value="MITOCHONDRIAL GENOME MAINTENANCE EXONUCLEASE 1"/>
    <property type="match status" value="1"/>
</dbReference>
<evidence type="ECO:0000313" key="4">
    <source>
        <dbReference type="EMBL" id="CAD7088508.1"/>
    </source>
</evidence>
<dbReference type="Proteomes" id="UP000594454">
    <property type="component" value="Chromosome 4"/>
</dbReference>
<sequence>MVTGIICHQFRQFATKSPKAVLTSADLLKSFNYENKALFGAVKKSKKKAGKAKLSSSCNESEGSSEMYWLLEHKSSAPVDTGEQLKKKPGRPRKKSSLPITSLENNSNDSKSDISSSFSGNSSSNPPHRTEAKEIPFSNKGIKSILNFPLISTEVQDAPETIRDYDSLLPSVGKILQATLSDSARKSLIEWKLAKIRELGEDGFNQLQQRQLNEGKMFHKSLENYFATGKEPQQDSDVYKTWESVSPVLRDLSPAIEFTEKMVEHPFLKYRGVVDCVCKVNSEMAVIEWKKSDKQKTTINATFDAPLQLCAYLGALSADPQYKLHAAEGYVIVANTMGQPAQVHRLDEITLRRYWQLWLRRLQEFWIRTRDGTLPEPI</sequence>
<dbReference type="Gene3D" id="3.90.320.10">
    <property type="match status" value="1"/>
</dbReference>
<comment type="function">
    <text evidence="1">Metal-dependent single-stranded DNA (ssDNA) exonuclease involved in mitochondrial genome maintenance.</text>
</comment>
<feature type="domain" description="PD-(D/E)XK endonuclease-like" evidence="3">
    <location>
        <begin position="244"/>
        <end position="373"/>
    </location>
</feature>
<dbReference type="InterPro" id="IPR038726">
    <property type="entry name" value="PDDEXK_AddAB-type"/>
</dbReference>
<evidence type="ECO:0000259" key="3">
    <source>
        <dbReference type="Pfam" id="PF12705"/>
    </source>
</evidence>
<gene>
    <name evidence="4" type="ORF">HERILL_LOCUS11122</name>
</gene>
<protein>
    <recommendedName>
        <fullName evidence="1">Mitochondrial genome maintenance exonuclease 1</fullName>
        <ecNumber evidence="1">3.1.-.-</ecNumber>
    </recommendedName>
</protein>
<keyword evidence="1" id="KW-0378">Hydrolase</keyword>
<evidence type="ECO:0000256" key="2">
    <source>
        <dbReference type="SAM" id="MobiDB-lite"/>
    </source>
</evidence>
<dbReference type="EMBL" id="LR899012">
    <property type="protein sequence ID" value="CAD7088508.1"/>
    <property type="molecule type" value="Genomic_DNA"/>
</dbReference>
<proteinExistence type="inferred from homology"/>
<dbReference type="OMA" id="CKCMKST"/>
<feature type="compositionally biased region" description="Low complexity" evidence="2">
    <location>
        <begin position="105"/>
        <end position="125"/>
    </location>
</feature>
<keyword evidence="1" id="KW-0496">Mitochondrion</keyword>
<feature type="active site" evidence="1">
    <location>
        <position position="290"/>
    </location>
</feature>
<evidence type="ECO:0000256" key="1">
    <source>
        <dbReference type="HAMAP-Rule" id="MF_03030"/>
    </source>
</evidence>
<feature type="region of interest" description="Disordered" evidence="2">
    <location>
        <begin position="79"/>
        <end position="136"/>
    </location>
</feature>
<dbReference type="GO" id="GO:0006264">
    <property type="term" value="P:mitochondrial DNA replication"/>
    <property type="evidence" value="ECO:0007669"/>
    <property type="project" value="TreeGrafter"/>
</dbReference>
<dbReference type="PANTHER" id="PTHR31340">
    <property type="entry name" value="MITOCHONDRIAL GENOME MAINTENANCE EXONUCLEASE 1"/>
    <property type="match status" value="1"/>
</dbReference>
<accession>A0A7R8YWK4</accession>
<dbReference type="OrthoDB" id="5777131at2759"/>
<feature type="active site" evidence="1">
    <location>
        <position position="288"/>
    </location>
</feature>
<dbReference type="AlphaFoldDB" id="A0A7R8YWK4"/>
<evidence type="ECO:0000313" key="5">
    <source>
        <dbReference type="Proteomes" id="UP000594454"/>
    </source>
</evidence>
<name>A0A7R8YWK4_HERIL</name>
<feature type="compositionally biased region" description="Basic residues" evidence="2">
    <location>
        <begin position="87"/>
        <end position="96"/>
    </location>
</feature>
<dbReference type="HAMAP" id="MF_03030">
    <property type="entry name" value="MGME1"/>
    <property type="match status" value="1"/>
</dbReference>
<dbReference type="Pfam" id="PF12705">
    <property type="entry name" value="PDDEXK_1"/>
    <property type="match status" value="1"/>
</dbReference>
<dbReference type="GO" id="GO:0043504">
    <property type="term" value="P:mitochondrial DNA repair"/>
    <property type="evidence" value="ECO:0007669"/>
    <property type="project" value="UniProtKB-UniRule"/>
</dbReference>
<comment type="subcellular location">
    <subcellularLocation>
        <location evidence="1">Mitochondrion</location>
    </subcellularLocation>
</comment>
<dbReference type="GO" id="GO:0005739">
    <property type="term" value="C:mitochondrion"/>
    <property type="evidence" value="ECO:0007669"/>
    <property type="project" value="UniProtKB-SubCell"/>
</dbReference>
<reference evidence="4 5" key="1">
    <citation type="submission" date="2020-11" db="EMBL/GenBank/DDBJ databases">
        <authorList>
            <person name="Wallbank WR R."/>
            <person name="Pardo Diaz C."/>
            <person name="Kozak K."/>
            <person name="Martin S."/>
            <person name="Jiggins C."/>
            <person name="Moest M."/>
            <person name="Warren A I."/>
            <person name="Generalovic N T."/>
            <person name="Byers J.R.P. K."/>
            <person name="Montejo-Kovacevich G."/>
            <person name="Yen C E."/>
        </authorList>
    </citation>
    <scope>NUCLEOTIDE SEQUENCE [LARGE SCALE GENOMIC DNA]</scope>
</reference>
<feature type="active site" evidence="1">
    <location>
        <position position="275"/>
    </location>
</feature>